<dbReference type="EMBL" id="CM045772">
    <property type="protein sequence ID" value="KAI7985386.1"/>
    <property type="molecule type" value="Genomic_DNA"/>
</dbReference>
<evidence type="ECO:0000313" key="1">
    <source>
        <dbReference type="EMBL" id="KAI7985386.1"/>
    </source>
</evidence>
<gene>
    <name evidence="1" type="ORF">LOK49_LG14G00350</name>
</gene>
<accession>A0ACC0FD50</accession>
<protein>
    <submittedName>
        <fullName evidence="1">Uncharacterized protein</fullName>
    </submittedName>
</protein>
<evidence type="ECO:0000313" key="2">
    <source>
        <dbReference type="Proteomes" id="UP001060215"/>
    </source>
</evidence>
<proteinExistence type="predicted"/>
<organism evidence="1 2">
    <name type="scientific">Camellia lanceoleosa</name>
    <dbReference type="NCBI Taxonomy" id="1840588"/>
    <lineage>
        <taxon>Eukaryota</taxon>
        <taxon>Viridiplantae</taxon>
        <taxon>Streptophyta</taxon>
        <taxon>Embryophyta</taxon>
        <taxon>Tracheophyta</taxon>
        <taxon>Spermatophyta</taxon>
        <taxon>Magnoliopsida</taxon>
        <taxon>eudicotyledons</taxon>
        <taxon>Gunneridae</taxon>
        <taxon>Pentapetalae</taxon>
        <taxon>asterids</taxon>
        <taxon>Ericales</taxon>
        <taxon>Theaceae</taxon>
        <taxon>Camellia</taxon>
    </lineage>
</organism>
<comment type="caution">
    <text evidence="1">The sequence shown here is derived from an EMBL/GenBank/DDBJ whole genome shotgun (WGS) entry which is preliminary data.</text>
</comment>
<keyword evidence="2" id="KW-1185">Reference proteome</keyword>
<dbReference type="Proteomes" id="UP001060215">
    <property type="component" value="Chromosome 15"/>
</dbReference>
<name>A0ACC0FD50_9ERIC</name>
<sequence length="116" mass="12068">MTILCYRISIRVHSGRGQLQMEMASNERAYTIQEMSLRQRGKETVMATKKAVTPRSSPACSSKRPGGASRGGRAWASDSEGSAAASRDGELELLLQAAAAAAEYEGGGGTATTGGS</sequence>
<reference evidence="1 2" key="1">
    <citation type="journal article" date="2022" name="Plant J.">
        <title>Chromosome-level genome of Camellia lanceoleosa provides a valuable resource for understanding genome evolution and self-incompatibility.</title>
        <authorList>
            <person name="Gong W."/>
            <person name="Xiao S."/>
            <person name="Wang L."/>
            <person name="Liao Z."/>
            <person name="Chang Y."/>
            <person name="Mo W."/>
            <person name="Hu G."/>
            <person name="Li W."/>
            <person name="Zhao G."/>
            <person name="Zhu H."/>
            <person name="Hu X."/>
            <person name="Ji K."/>
            <person name="Xiang X."/>
            <person name="Song Q."/>
            <person name="Yuan D."/>
            <person name="Jin S."/>
            <person name="Zhang L."/>
        </authorList>
    </citation>
    <scope>NUCLEOTIDE SEQUENCE [LARGE SCALE GENOMIC DNA]</scope>
    <source>
        <strain evidence="1">SQ_2022a</strain>
    </source>
</reference>